<sequence length="308" mass="33206">MAALLAVPLGSVLDGTTKATASPLPLTSIKPATMSTDEAVAALIEAVAALIEAAQRHSEPADFNAGHLTVGRWEAGSMFVPLADQYTDPVVLEDGTGTITLIEGDVDERISIPTVTETRRAKDLSGSITQTVGDPFSITGETVTFVPFDGNQVPGSVDTIDFKPGEMQLWFKTAPSSDPTKLFDQIRMFQASNSAAVGDGSEGFVQSLGFMLTDWKPDQSQSIAVLNMLPKIKGLEFLGTSTDRWDRAVMVFGVKTPGMGGTNQSMIMFNPDTGRPIDYVEEFHVDRNDSTQDRDFIDMVTRYIAISE</sequence>
<evidence type="ECO:0000313" key="2">
    <source>
        <dbReference type="Proteomes" id="UP000012015"/>
    </source>
</evidence>
<proteinExistence type="predicted"/>
<dbReference type="STRING" id="1276920.ADIAG_01751"/>
<evidence type="ECO:0000313" key="1">
    <source>
        <dbReference type="EMBL" id="EMQ98992.1"/>
    </source>
</evidence>
<reference evidence="1 2" key="1">
    <citation type="journal article" date="2013" name="Genome Announc.">
        <title>Draft Genome Sequence of Arthrobacter gangotriensis Strain Lz1yT, Isolated from a Penguin Rookery Soil Sample Collected in Antarctica, near the Indian Station Dakshin Gangotri.</title>
        <authorList>
            <person name="Shivaji S."/>
            <person name="Ara S."/>
            <person name="Bandi S."/>
            <person name="Singh A."/>
            <person name="Kumar Pinnaka A."/>
        </authorList>
    </citation>
    <scope>NUCLEOTIDE SEQUENCE [LARGE SCALE GENOMIC DNA]</scope>
    <source>
        <strain evidence="1 2">Lz1y</strain>
    </source>
</reference>
<dbReference type="AlphaFoldDB" id="M7MRG9"/>
<gene>
    <name evidence="1" type="ORF">ADIAG_01751</name>
</gene>
<accession>M7MRG9</accession>
<keyword evidence="2" id="KW-1185">Reference proteome</keyword>
<dbReference type="PATRIC" id="fig|1276920.7.peg.1753"/>
<dbReference type="Proteomes" id="UP000012015">
    <property type="component" value="Unassembled WGS sequence"/>
</dbReference>
<dbReference type="EMBL" id="AOCK01000004">
    <property type="protein sequence ID" value="EMQ98992.1"/>
    <property type="molecule type" value="Genomic_DNA"/>
</dbReference>
<name>M7MRG9_9MICC</name>
<organism evidence="1 2">
    <name type="scientific">Paeniglutamicibacter gangotriensis Lz1y</name>
    <dbReference type="NCBI Taxonomy" id="1276920"/>
    <lineage>
        <taxon>Bacteria</taxon>
        <taxon>Bacillati</taxon>
        <taxon>Actinomycetota</taxon>
        <taxon>Actinomycetes</taxon>
        <taxon>Micrococcales</taxon>
        <taxon>Micrococcaceae</taxon>
        <taxon>Paeniglutamicibacter</taxon>
    </lineage>
</organism>
<protein>
    <submittedName>
        <fullName evidence="1">Uncharacterized protein</fullName>
    </submittedName>
</protein>
<comment type="caution">
    <text evidence="1">The sequence shown here is derived from an EMBL/GenBank/DDBJ whole genome shotgun (WGS) entry which is preliminary data.</text>
</comment>